<dbReference type="Proteomes" id="UP001219933">
    <property type="component" value="Chromosome 1"/>
</dbReference>
<keyword evidence="4" id="KW-1185">Reference proteome</keyword>
<reference evidence="3" key="1">
    <citation type="submission" date="2023-03" db="EMBL/GenBank/DDBJ databases">
        <title>Mating type loci evolution in Malassezia.</title>
        <authorList>
            <person name="Coelho M.A."/>
        </authorList>
    </citation>
    <scope>NUCLEOTIDE SEQUENCE</scope>
    <source>
        <strain evidence="3">CBS 11721</strain>
    </source>
</reference>
<gene>
    <name evidence="3" type="ORF">MCUN1_000610</name>
</gene>
<accession>A0AAF0ESW8</accession>
<keyword evidence="1" id="KW-0175">Coiled coil</keyword>
<dbReference type="EMBL" id="CP119877">
    <property type="protein sequence ID" value="WFD33791.1"/>
    <property type="molecule type" value="Genomic_DNA"/>
</dbReference>
<evidence type="ECO:0000256" key="2">
    <source>
        <dbReference type="SAM" id="MobiDB-lite"/>
    </source>
</evidence>
<proteinExistence type="predicted"/>
<dbReference type="AlphaFoldDB" id="A0AAF0ESW8"/>
<feature type="compositionally biased region" description="Low complexity" evidence="2">
    <location>
        <begin position="15"/>
        <end position="38"/>
    </location>
</feature>
<evidence type="ECO:0000313" key="3">
    <source>
        <dbReference type="EMBL" id="WFD33791.1"/>
    </source>
</evidence>
<evidence type="ECO:0000256" key="1">
    <source>
        <dbReference type="SAM" id="Coils"/>
    </source>
</evidence>
<feature type="region of interest" description="Disordered" evidence="2">
    <location>
        <begin position="1"/>
        <end position="40"/>
    </location>
</feature>
<protein>
    <submittedName>
        <fullName evidence="3">Uncharacterized protein</fullName>
    </submittedName>
</protein>
<name>A0AAF0ESW8_9BASI</name>
<sequence>MPVNASPGPPPRLPTPVRQPSFGTPPARLPRASPRASLTPDLDKEIGALRAQRRDDLRAFYLVTDKNGGSTSIPPYFALKSALMELSDAEVELDAARARAESVEESLLRIQEDAFTFTAAAAAAET</sequence>
<organism evidence="3 4">
    <name type="scientific">Malassezia cuniculi</name>
    <dbReference type="NCBI Taxonomy" id="948313"/>
    <lineage>
        <taxon>Eukaryota</taxon>
        <taxon>Fungi</taxon>
        <taxon>Dikarya</taxon>
        <taxon>Basidiomycota</taxon>
        <taxon>Ustilaginomycotina</taxon>
        <taxon>Malasseziomycetes</taxon>
        <taxon>Malasseziales</taxon>
        <taxon>Malasseziaceae</taxon>
        <taxon>Malassezia</taxon>
    </lineage>
</organism>
<feature type="coiled-coil region" evidence="1">
    <location>
        <begin position="79"/>
        <end position="113"/>
    </location>
</feature>
<evidence type="ECO:0000313" key="4">
    <source>
        <dbReference type="Proteomes" id="UP001219933"/>
    </source>
</evidence>